<name>A0A6A6QCW9_9PEZI</name>
<accession>A0A6A6QCW9</accession>
<sequence>MRPSDAALRRPFDSVKQVHKSWTGLGFAAVLAVEFNFRSGDFAHGECCSGMNTMIVSSTVFTDIGPAMKIEFTGSAPEPYSLRVGARISRPAAASIVAAGVTRRRESRIYNRTVCSYIYFREEFGEVLDLKPILGAFGEAMFEENIDEATTKDTRFFDGKAQKLYYSRTVQIDIILTTNDCVEARTVG</sequence>
<evidence type="ECO:0000313" key="1">
    <source>
        <dbReference type="EMBL" id="KAF2489513.1"/>
    </source>
</evidence>
<gene>
    <name evidence="1" type="ORF">BU16DRAFT_544886</name>
</gene>
<keyword evidence="2" id="KW-1185">Reference proteome</keyword>
<organism evidence="1 2">
    <name type="scientific">Lophium mytilinum</name>
    <dbReference type="NCBI Taxonomy" id="390894"/>
    <lineage>
        <taxon>Eukaryota</taxon>
        <taxon>Fungi</taxon>
        <taxon>Dikarya</taxon>
        <taxon>Ascomycota</taxon>
        <taxon>Pezizomycotina</taxon>
        <taxon>Dothideomycetes</taxon>
        <taxon>Pleosporomycetidae</taxon>
        <taxon>Mytilinidiales</taxon>
        <taxon>Mytilinidiaceae</taxon>
        <taxon>Lophium</taxon>
    </lineage>
</organism>
<dbReference type="AlphaFoldDB" id="A0A6A6QCW9"/>
<dbReference type="EMBL" id="MU004199">
    <property type="protein sequence ID" value="KAF2489513.1"/>
    <property type="molecule type" value="Genomic_DNA"/>
</dbReference>
<evidence type="ECO:0000313" key="2">
    <source>
        <dbReference type="Proteomes" id="UP000799750"/>
    </source>
</evidence>
<dbReference type="Proteomes" id="UP000799750">
    <property type="component" value="Unassembled WGS sequence"/>
</dbReference>
<protein>
    <submittedName>
        <fullName evidence="1">Uncharacterized protein</fullName>
    </submittedName>
</protein>
<proteinExistence type="predicted"/>
<reference evidence="1" key="1">
    <citation type="journal article" date="2020" name="Stud. Mycol.">
        <title>101 Dothideomycetes genomes: a test case for predicting lifestyles and emergence of pathogens.</title>
        <authorList>
            <person name="Haridas S."/>
            <person name="Albert R."/>
            <person name="Binder M."/>
            <person name="Bloem J."/>
            <person name="Labutti K."/>
            <person name="Salamov A."/>
            <person name="Andreopoulos B."/>
            <person name="Baker S."/>
            <person name="Barry K."/>
            <person name="Bills G."/>
            <person name="Bluhm B."/>
            <person name="Cannon C."/>
            <person name="Castanera R."/>
            <person name="Culley D."/>
            <person name="Daum C."/>
            <person name="Ezra D."/>
            <person name="Gonzalez J."/>
            <person name="Henrissat B."/>
            <person name="Kuo A."/>
            <person name="Liang C."/>
            <person name="Lipzen A."/>
            <person name="Lutzoni F."/>
            <person name="Magnuson J."/>
            <person name="Mondo S."/>
            <person name="Nolan M."/>
            <person name="Ohm R."/>
            <person name="Pangilinan J."/>
            <person name="Park H.-J."/>
            <person name="Ramirez L."/>
            <person name="Alfaro M."/>
            <person name="Sun H."/>
            <person name="Tritt A."/>
            <person name="Yoshinaga Y."/>
            <person name="Zwiers L.-H."/>
            <person name="Turgeon B."/>
            <person name="Goodwin S."/>
            <person name="Spatafora J."/>
            <person name="Crous P."/>
            <person name="Grigoriev I."/>
        </authorList>
    </citation>
    <scope>NUCLEOTIDE SEQUENCE</scope>
    <source>
        <strain evidence="1">CBS 269.34</strain>
    </source>
</reference>